<proteinExistence type="predicted"/>
<evidence type="ECO:0000259" key="2">
    <source>
        <dbReference type="Pfam" id="PF12728"/>
    </source>
</evidence>
<comment type="caution">
    <text evidence="3">The sequence shown here is derived from an EMBL/GenBank/DDBJ whole genome shotgun (WGS) entry which is preliminary data.</text>
</comment>
<accession>D5PFB9</accession>
<name>D5PFB9_9MYCO</name>
<feature type="domain" description="Helix-turn-helix" evidence="2">
    <location>
        <begin position="74"/>
        <end position="122"/>
    </location>
</feature>
<reference evidence="3 4" key="1">
    <citation type="submission" date="2010-04" db="EMBL/GenBank/DDBJ databases">
        <authorList>
            <person name="Muzny D."/>
            <person name="Qin X."/>
            <person name="Deng J."/>
            <person name="Jiang H."/>
            <person name="Liu Y."/>
            <person name="Qu J."/>
            <person name="Song X.-Z."/>
            <person name="Zhang L."/>
            <person name="Thornton R."/>
            <person name="Coyle M."/>
            <person name="Francisco L."/>
            <person name="Jackson L."/>
            <person name="Javaid M."/>
            <person name="Korchina V."/>
            <person name="Kovar C."/>
            <person name="Mata R."/>
            <person name="Mathew T."/>
            <person name="Ngo R."/>
            <person name="Nguyen L."/>
            <person name="Nguyen N."/>
            <person name="Okwuonu G."/>
            <person name="Ongeri F."/>
            <person name="Pham C."/>
            <person name="Simmons D."/>
            <person name="Wilczek-Boney K."/>
            <person name="Hale W."/>
            <person name="Jakkamsetti A."/>
            <person name="Pham P."/>
            <person name="Ruth R."/>
            <person name="San Lucas F."/>
            <person name="Warren J."/>
            <person name="Zhang J."/>
            <person name="Zhao Z."/>
            <person name="Zhou C."/>
            <person name="Zhu D."/>
            <person name="Lee S."/>
            <person name="Bess C."/>
            <person name="Blankenburg K."/>
            <person name="Forbes L."/>
            <person name="Fu Q."/>
            <person name="Gubbala S."/>
            <person name="Hirani K."/>
            <person name="Jayaseelan J.C."/>
            <person name="Lara F."/>
            <person name="Munidasa M."/>
            <person name="Palculict T."/>
            <person name="Patil S."/>
            <person name="Pu L.-L."/>
            <person name="Saada N."/>
            <person name="Tang L."/>
            <person name="Weissenberger G."/>
            <person name="Zhu Y."/>
            <person name="Hemphill L."/>
            <person name="Shang Y."/>
            <person name="Youmans B."/>
            <person name="Ayvaz T."/>
            <person name="Ross M."/>
            <person name="Santibanez J."/>
            <person name="Aqrawi P."/>
            <person name="Gross S."/>
            <person name="Joshi V."/>
            <person name="Fowler G."/>
            <person name="Nazareth L."/>
            <person name="Reid J."/>
            <person name="Worley K."/>
            <person name="Petrosino J."/>
            <person name="Highlander S."/>
            <person name="Gibbs R."/>
        </authorList>
    </citation>
    <scope>NUCLEOTIDE SEQUENCE [LARGE SCALE GENOMIC DNA]</scope>
    <source>
        <strain evidence="3 4">ATCC BAA-614</strain>
    </source>
</reference>
<keyword evidence="4" id="KW-1185">Reference proteome</keyword>
<evidence type="ECO:0000256" key="1">
    <source>
        <dbReference type="SAM" id="MobiDB-lite"/>
    </source>
</evidence>
<gene>
    <name evidence="3" type="ORF">HMPREF0591_4867</name>
</gene>
<dbReference type="AlphaFoldDB" id="D5PFB9"/>
<dbReference type="HOGENOM" id="CLU_1968114_0_0_11"/>
<dbReference type="Proteomes" id="UP000003653">
    <property type="component" value="Unassembled WGS sequence"/>
</dbReference>
<evidence type="ECO:0000313" key="4">
    <source>
        <dbReference type="Proteomes" id="UP000003653"/>
    </source>
</evidence>
<dbReference type="EMBL" id="ADNV01000332">
    <property type="protein sequence ID" value="EFG75189.1"/>
    <property type="molecule type" value="Genomic_DNA"/>
</dbReference>
<protein>
    <recommendedName>
        <fullName evidence="2">Helix-turn-helix domain-containing protein</fullName>
    </recommendedName>
</protein>
<feature type="region of interest" description="Disordered" evidence="1">
    <location>
        <begin position="45"/>
        <end position="67"/>
    </location>
</feature>
<dbReference type="Pfam" id="PF12728">
    <property type="entry name" value="HTH_17"/>
    <property type="match status" value="1"/>
</dbReference>
<organism evidence="3 4">
    <name type="scientific">Mycobacterium parascrofulaceum ATCC BAA-614</name>
    <dbReference type="NCBI Taxonomy" id="525368"/>
    <lineage>
        <taxon>Bacteria</taxon>
        <taxon>Bacillati</taxon>
        <taxon>Actinomycetota</taxon>
        <taxon>Actinomycetes</taxon>
        <taxon>Mycobacteriales</taxon>
        <taxon>Mycobacteriaceae</taxon>
        <taxon>Mycobacterium</taxon>
        <taxon>Mycobacterium simiae complex</taxon>
    </lineage>
</organism>
<evidence type="ECO:0000313" key="3">
    <source>
        <dbReference type="EMBL" id="EFG75189.1"/>
    </source>
</evidence>
<sequence length="127" mass="14022">MIQRFSGVLLDVEEARYLAEVLEHAARVGRPSARVDDLIRRLRRAAGPSEDANEAAKGKRPQPDPGHLRVHDLVDTAHAARIIGCSTANVRYLRARGVLPAHRAGSRFLFPAQPVVEYAERRAARLG</sequence>
<dbReference type="InterPro" id="IPR041657">
    <property type="entry name" value="HTH_17"/>
</dbReference>